<evidence type="ECO:0000313" key="1">
    <source>
        <dbReference type="EMBL" id="KAI8550370.1"/>
    </source>
</evidence>
<dbReference type="EMBL" id="CM046393">
    <property type="protein sequence ID" value="KAI8550370.1"/>
    <property type="molecule type" value="Genomic_DNA"/>
</dbReference>
<protein>
    <submittedName>
        <fullName evidence="1">Uncharacterized protein</fullName>
    </submittedName>
</protein>
<comment type="caution">
    <text evidence="1">The sequence shown here is derived from an EMBL/GenBank/DDBJ whole genome shotgun (WGS) entry which is preliminary data.</text>
</comment>
<reference evidence="1" key="1">
    <citation type="submission" date="2022-02" db="EMBL/GenBank/DDBJ databases">
        <title>Plant Genome Project.</title>
        <authorList>
            <person name="Zhang R.-G."/>
        </authorList>
    </citation>
    <scope>NUCLEOTIDE SEQUENCE</scope>
    <source>
        <strain evidence="1">AT1</strain>
    </source>
</reference>
<name>A0ACC0NAR8_RHOML</name>
<proteinExistence type="predicted"/>
<accession>A0ACC0NAR8</accession>
<gene>
    <name evidence="1" type="ORF">RHMOL_Rhmol06G0100600</name>
</gene>
<dbReference type="Proteomes" id="UP001062846">
    <property type="component" value="Chromosome 6"/>
</dbReference>
<keyword evidence="2" id="KW-1185">Reference proteome</keyword>
<sequence length="83" mass="9005">MEVKITAESLLDKIRSSHPEDGGLKDCALPPDWIKEAFLKAATAVSSRAASIFEKEEEHCVEDPYDRVGGQRGCGSSAWGLRG</sequence>
<organism evidence="1 2">
    <name type="scientific">Rhododendron molle</name>
    <name type="common">Chinese azalea</name>
    <name type="synonym">Azalea mollis</name>
    <dbReference type="NCBI Taxonomy" id="49168"/>
    <lineage>
        <taxon>Eukaryota</taxon>
        <taxon>Viridiplantae</taxon>
        <taxon>Streptophyta</taxon>
        <taxon>Embryophyta</taxon>
        <taxon>Tracheophyta</taxon>
        <taxon>Spermatophyta</taxon>
        <taxon>Magnoliopsida</taxon>
        <taxon>eudicotyledons</taxon>
        <taxon>Gunneridae</taxon>
        <taxon>Pentapetalae</taxon>
        <taxon>asterids</taxon>
        <taxon>Ericales</taxon>
        <taxon>Ericaceae</taxon>
        <taxon>Ericoideae</taxon>
        <taxon>Rhodoreae</taxon>
        <taxon>Rhododendron</taxon>
    </lineage>
</organism>
<evidence type="ECO:0000313" key="2">
    <source>
        <dbReference type="Proteomes" id="UP001062846"/>
    </source>
</evidence>